<organism evidence="2 3">
    <name type="scientific">Physocladia obscura</name>
    <dbReference type="NCBI Taxonomy" id="109957"/>
    <lineage>
        <taxon>Eukaryota</taxon>
        <taxon>Fungi</taxon>
        <taxon>Fungi incertae sedis</taxon>
        <taxon>Chytridiomycota</taxon>
        <taxon>Chytridiomycota incertae sedis</taxon>
        <taxon>Chytridiomycetes</taxon>
        <taxon>Chytridiales</taxon>
        <taxon>Chytriomycetaceae</taxon>
        <taxon>Physocladia</taxon>
    </lineage>
</organism>
<gene>
    <name evidence="2" type="ORF">HK100_008238</name>
</gene>
<feature type="transmembrane region" description="Helical" evidence="1">
    <location>
        <begin position="52"/>
        <end position="75"/>
    </location>
</feature>
<dbReference type="EMBL" id="JADGJH010003986">
    <property type="protein sequence ID" value="KAJ3087780.1"/>
    <property type="molecule type" value="Genomic_DNA"/>
</dbReference>
<evidence type="ECO:0000313" key="2">
    <source>
        <dbReference type="EMBL" id="KAJ3087780.1"/>
    </source>
</evidence>
<sequence>MDELFDTSAEQPHAHVVLHLHTIHRTVNLFSALATAGLTFRKLALRSASPPLFISLLRGNAVAVLLGIGAGAAAVEYRMQEKSNEEWIDRSYRIVHNKAQNAIDTWSAAGALSGFFIFTLTARKRVIVRGLGGAGLGSVVGIASYAFYKKTNKLGYVESIRAQFNR</sequence>
<dbReference type="AlphaFoldDB" id="A0AAD5SPY3"/>
<keyword evidence="3" id="KW-1185">Reference proteome</keyword>
<protein>
    <submittedName>
        <fullName evidence="2">Uncharacterized protein</fullName>
    </submittedName>
</protein>
<proteinExistence type="predicted"/>
<accession>A0AAD5SPY3</accession>
<keyword evidence="1" id="KW-1133">Transmembrane helix</keyword>
<dbReference type="InterPro" id="IPR013869">
    <property type="entry name" value="DUF1757"/>
</dbReference>
<dbReference type="Proteomes" id="UP001211907">
    <property type="component" value="Unassembled WGS sequence"/>
</dbReference>
<comment type="caution">
    <text evidence="2">The sequence shown here is derived from an EMBL/GenBank/DDBJ whole genome shotgun (WGS) entry which is preliminary data.</text>
</comment>
<evidence type="ECO:0000256" key="1">
    <source>
        <dbReference type="SAM" id="Phobius"/>
    </source>
</evidence>
<keyword evidence="1" id="KW-0812">Transmembrane</keyword>
<dbReference type="Pfam" id="PF08560">
    <property type="entry name" value="DUF1757"/>
    <property type="match status" value="1"/>
</dbReference>
<name>A0AAD5SPY3_9FUNG</name>
<keyword evidence="1" id="KW-0472">Membrane</keyword>
<reference evidence="2" key="1">
    <citation type="submission" date="2020-05" db="EMBL/GenBank/DDBJ databases">
        <title>Phylogenomic resolution of chytrid fungi.</title>
        <authorList>
            <person name="Stajich J.E."/>
            <person name="Amses K."/>
            <person name="Simmons R."/>
            <person name="Seto K."/>
            <person name="Myers J."/>
            <person name="Bonds A."/>
            <person name="Quandt C.A."/>
            <person name="Barry K."/>
            <person name="Liu P."/>
            <person name="Grigoriev I."/>
            <person name="Longcore J.E."/>
            <person name="James T.Y."/>
        </authorList>
    </citation>
    <scope>NUCLEOTIDE SEQUENCE</scope>
    <source>
        <strain evidence="2">JEL0513</strain>
    </source>
</reference>
<feature type="transmembrane region" description="Helical" evidence="1">
    <location>
        <begin position="126"/>
        <end position="148"/>
    </location>
</feature>
<evidence type="ECO:0000313" key="3">
    <source>
        <dbReference type="Proteomes" id="UP001211907"/>
    </source>
</evidence>